<dbReference type="SUPFAM" id="SSF50729">
    <property type="entry name" value="PH domain-like"/>
    <property type="match status" value="1"/>
</dbReference>
<gene>
    <name evidence="2" type="ORF">NOG11_01065</name>
</gene>
<evidence type="ECO:0000259" key="1">
    <source>
        <dbReference type="Pfam" id="PF08000"/>
    </source>
</evidence>
<dbReference type="PANTHER" id="PTHR35796:SF3">
    <property type="entry name" value="BHLH DOMAIN-CONTAINING PROTEIN"/>
    <property type="match status" value="1"/>
</dbReference>
<dbReference type="CDD" id="cd13225">
    <property type="entry name" value="PH-like_bacteria"/>
    <property type="match status" value="1"/>
</dbReference>
<protein>
    <submittedName>
        <fullName evidence="2">PH domain-containing protein</fullName>
    </submittedName>
</protein>
<evidence type="ECO:0000313" key="3">
    <source>
        <dbReference type="Proteomes" id="UP001142610"/>
    </source>
</evidence>
<proteinExistence type="predicted"/>
<keyword evidence="3" id="KW-1185">Reference proteome</keyword>
<reference evidence="2" key="1">
    <citation type="submission" date="2022-07" db="EMBL/GenBank/DDBJ databases">
        <title>Parvularcula maris sp. nov., an algicidal bacterium isolated from seawater.</title>
        <authorList>
            <person name="Li F."/>
        </authorList>
    </citation>
    <scope>NUCLEOTIDE SEQUENCE</scope>
    <source>
        <strain evidence="2">BGMRC 0090</strain>
    </source>
</reference>
<dbReference type="Gene3D" id="2.30.29.50">
    <property type="entry name" value="Bacterial Pleckstrin homology domain"/>
    <property type="match status" value="1"/>
</dbReference>
<sequence length="120" mass="13383">MSILFGTADKVSNEKATERLGSFLIEGEEILLSFKTYRDFYALTNKRLLSLDVQGMTGSKKEVRSVSWGKVSGFSIEGAGTFDSDAELKLWVSGMPMIEVKLDRSTPIEDIQRVIAERTL</sequence>
<dbReference type="EMBL" id="JANIBC010000001">
    <property type="protein sequence ID" value="MCQ8183966.1"/>
    <property type="molecule type" value="Genomic_DNA"/>
</dbReference>
<feature type="domain" description="Bacterial Pleckstrin homology" evidence="1">
    <location>
        <begin position="4"/>
        <end position="117"/>
    </location>
</feature>
<dbReference type="Pfam" id="PF08000">
    <property type="entry name" value="bPH_1"/>
    <property type="match status" value="1"/>
</dbReference>
<dbReference type="PANTHER" id="PTHR35796">
    <property type="entry name" value="HYPOTHETICAL CYTOSOLIC PROTEIN"/>
    <property type="match status" value="1"/>
</dbReference>
<dbReference type="InterPro" id="IPR037063">
    <property type="entry name" value="PHb_sf"/>
</dbReference>
<comment type="caution">
    <text evidence="2">The sequence shown here is derived from an EMBL/GenBank/DDBJ whole genome shotgun (WGS) entry which is preliminary data.</text>
</comment>
<dbReference type="AlphaFoldDB" id="A0A9X2L6J3"/>
<dbReference type="RefSeq" id="WP_256617770.1">
    <property type="nucleotide sequence ID" value="NZ_JANIBC010000001.1"/>
</dbReference>
<dbReference type="Proteomes" id="UP001142610">
    <property type="component" value="Unassembled WGS sequence"/>
</dbReference>
<evidence type="ECO:0000313" key="2">
    <source>
        <dbReference type="EMBL" id="MCQ8183966.1"/>
    </source>
</evidence>
<organism evidence="2 3">
    <name type="scientific">Parvularcula maris</name>
    <dbReference type="NCBI Taxonomy" id="2965077"/>
    <lineage>
        <taxon>Bacteria</taxon>
        <taxon>Pseudomonadati</taxon>
        <taxon>Pseudomonadota</taxon>
        <taxon>Alphaproteobacteria</taxon>
        <taxon>Parvularculales</taxon>
        <taxon>Parvularculaceae</taxon>
        <taxon>Parvularcula</taxon>
    </lineage>
</organism>
<name>A0A9X2L6J3_9PROT</name>
<dbReference type="InterPro" id="IPR012544">
    <property type="entry name" value="PHb"/>
</dbReference>
<accession>A0A9X2L6J3</accession>